<reference evidence="5 6" key="1">
    <citation type="submission" date="2020-01" db="EMBL/GenBank/DDBJ databases">
        <authorList>
            <person name="Gulvik C.A."/>
            <person name="Batra D.G."/>
        </authorList>
    </citation>
    <scope>NUCLEOTIDE SEQUENCE [LARGE SCALE GENOMIC DNA]</scope>
    <source>
        <strain evidence="5 6">W9323</strain>
    </source>
</reference>
<dbReference type="PANTHER" id="PTHR38445">
    <property type="entry name" value="HTH-TYPE TRANSCRIPTIONAL REPRESSOR YTRA"/>
    <property type="match status" value="1"/>
</dbReference>
<keyword evidence="3" id="KW-0804">Transcription</keyword>
<keyword evidence="2" id="KW-0238">DNA-binding</keyword>
<dbReference type="SMART" id="SM00345">
    <property type="entry name" value="HTH_GNTR"/>
    <property type="match status" value="1"/>
</dbReference>
<name>A0A7D4BFT5_9BACL</name>
<evidence type="ECO:0000256" key="1">
    <source>
        <dbReference type="ARBA" id="ARBA00023015"/>
    </source>
</evidence>
<dbReference type="Pfam" id="PF00392">
    <property type="entry name" value="GntR"/>
    <property type="match status" value="1"/>
</dbReference>
<dbReference type="SUPFAM" id="SSF46785">
    <property type="entry name" value="Winged helix' DNA-binding domain"/>
    <property type="match status" value="1"/>
</dbReference>
<sequence>MRRLPIEISSDDPSPIYRQIENQLRNLILSEILPAGTSLPSIRSLSKDLGCSVITTRRAYQELENEGLIMTRQGLGTFVAEVETNLWQDHRSDTMRSHFQEAIAEGLRLDFSKEELTDLFMDELEAVFRKKRS</sequence>
<dbReference type="AlphaFoldDB" id="A0A7D4BFT5"/>
<accession>A0A7D4BFT5</accession>
<feature type="domain" description="HTH gntR-type" evidence="4">
    <location>
        <begin position="14"/>
        <end position="82"/>
    </location>
</feature>
<evidence type="ECO:0000256" key="2">
    <source>
        <dbReference type="ARBA" id="ARBA00023125"/>
    </source>
</evidence>
<proteinExistence type="predicted"/>
<evidence type="ECO:0000256" key="3">
    <source>
        <dbReference type="ARBA" id="ARBA00023163"/>
    </source>
</evidence>
<dbReference type="RefSeq" id="WP_173218935.1">
    <property type="nucleotide sequence ID" value="NZ_CP048104.1"/>
</dbReference>
<dbReference type="GO" id="GO:0003677">
    <property type="term" value="F:DNA binding"/>
    <property type="evidence" value="ECO:0007669"/>
    <property type="project" value="UniProtKB-KW"/>
</dbReference>
<gene>
    <name evidence="5" type="ORF">GXN76_00055</name>
</gene>
<dbReference type="PANTHER" id="PTHR38445:SF9">
    <property type="entry name" value="HTH-TYPE TRANSCRIPTIONAL REPRESSOR YTRA"/>
    <property type="match status" value="1"/>
</dbReference>
<evidence type="ECO:0000259" key="4">
    <source>
        <dbReference type="PROSITE" id="PS50949"/>
    </source>
</evidence>
<dbReference type="GO" id="GO:0003700">
    <property type="term" value="F:DNA-binding transcription factor activity"/>
    <property type="evidence" value="ECO:0007669"/>
    <property type="project" value="InterPro"/>
</dbReference>
<evidence type="ECO:0000313" key="5">
    <source>
        <dbReference type="EMBL" id="QKG83015.1"/>
    </source>
</evidence>
<dbReference type="CDD" id="cd07377">
    <property type="entry name" value="WHTH_GntR"/>
    <property type="match status" value="1"/>
</dbReference>
<dbReference type="InterPro" id="IPR036390">
    <property type="entry name" value="WH_DNA-bd_sf"/>
</dbReference>
<dbReference type="PROSITE" id="PS50949">
    <property type="entry name" value="HTH_GNTR"/>
    <property type="match status" value="1"/>
</dbReference>
<dbReference type="EMBL" id="CP048104">
    <property type="protein sequence ID" value="QKG83015.1"/>
    <property type="molecule type" value="Genomic_DNA"/>
</dbReference>
<evidence type="ECO:0000313" key="6">
    <source>
        <dbReference type="Proteomes" id="UP000503088"/>
    </source>
</evidence>
<dbReference type="InterPro" id="IPR036388">
    <property type="entry name" value="WH-like_DNA-bd_sf"/>
</dbReference>
<organism evidence="5 6">
    <name type="scientific">Kroppenstedtia pulmonis</name>
    <dbReference type="NCBI Taxonomy" id="1380685"/>
    <lineage>
        <taxon>Bacteria</taxon>
        <taxon>Bacillati</taxon>
        <taxon>Bacillota</taxon>
        <taxon>Bacilli</taxon>
        <taxon>Bacillales</taxon>
        <taxon>Thermoactinomycetaceae</taxon>
        <taxon>Kroppenstedtia</taxon>
    </lineage>
</organism>
<keyword evidence="1" id="KW-0805">Transcription regulation</keyword>
<keyword evidence="6" id="KW-1185">Reference proteome</keyword>
<protein>
    <submittedName>
        <fullName evidence="5">GntR family transcriptional regulator</fullName>
    </submittedName>
</protein>
<dbReference type="InterPro" id="IPR000524">
    <property type="entry name" value="Tscrpt_reg_HTH_GntR"/>
</dbReference>
<dbReference type="Proteomes" id="UP000503088">
    <property type="component" value="Chromosome"/>
</dbReference>
<dbReference type="KEGG" id="kpul:GXN76_00055"/>
<dbReference type="Gene3D" id="1.10.10.10">
    <property type="entry name" value="Winged helix-like DNA-binding domain superfamily/Winged helix DNA-binding domain"/>
    <property type="match status" value="1"/>
</dbReference>